<feature type="region of interest" description="Disordered" evidence="3">
    <location>
        <begin position="1"/>
        <end position="23"/>
    </location>
</feature>
<dbReference type="PANTHER" id="PTHR30055:SF209">
    <property type="entry name" value="POSSIBLE TRANSCRIPTIONAL REGULATORY PROTEIN (PROBABLY TETR-FAMILY)"/>
    <property type="match status" value="1"/>
</dbReference>
<proteinExistence type="predicted"/>
<dbReference type="GO" id="GO:0000976">
    <property type="term" value="F:transcription cis-regulatory region binding"/>
    <property type="evidence" value="ECO:0007669"/>
    <property type="project" value="TreeGrafter"/>
</dbReference>
<keyword evidence="1 2" id="KW-0238">DNA-binding</keyword>
<feature type="domain" description="HTH tetR-type" evidence="4">
    <location>
        <begin position="26"/>
        <end position="85"/>
    </location>
</feature>
<dbReference type="InterPro" id="IPR001647">
    <property type="entry name" value="HTH_TetR"/>
</dbReference>
<gene>
    <name evidence="5" type="ORF">Aru02nite_16990</name>
</gene>
<accession>A0A8J3J2B3</accession>
<organism evidence="5 6">
    <name type="scientific">Actinocatenispora rupis</name>
    <dbReference type="NCBI Taxonomy" id="519421"/>
    <lineage>
        <taxon>Bacteria</taxon>
        <taxon>Bacillati</taxon>
        <taxon>Actinomycetota</taxon>
        <taxon>Actinomycetes</taxon>
        <taxon>Micromonosporales</taxon>
        <taxon>Micromonosporaceae</taxon>
        <taxon>Actinocatenispora</taxon>
    </lineage>
</organism>
<dbReference type="Gene3D" id="1.10.357.10">
    <property type="entry name" value="Tetracycline Repressor, domain 2"/>
    <property type="match status" value="1"/>
</dbReference>
<evidence type="ECO:0000313" key="5">
    <source>
        <dbReference type="EMBL" id="GID10810.1"/>
    </source>
</evidence>
<dbReference type="InterPro" id="IPR050109">
    <property type="entry name" value="HTH-type_TetR-like_transc_reg"/>
</dbReference>
<dbReference type="AlphaFoldDB" id="A0A8J3J2B3"/>
<feature type="DNA-binding region" description="H-T-H motif" evidence="2">
    <location>
        <begin position="48"/>
        <end position="67"/>
    </location>
</feature>
<evidence type="ECO:0000313" key="6">
    <source>
        <dbReference type="Proteomes" id="UP000612808"/>
    </source>
</evidence>
<dbReference type="Proteomes" id="UP000612808">
    <property type="component" value="Unassembled WGS sequence"/>
</dbReference>
<evidence type="ECO:0000256" key="3">
    <source>
        <dbReference type="SAM" id="MobiDB-lite"/>
    </source>
</evidence>
<keyword evidence="6" id="KW-1185">Reference proteome</keyword>
<name>A0A8J3J2B3_9ACTN</name>
<sequence length="201" mass="21723">MPKRDLITGLPIDRDQARPRERADAARNRALVLDAAERVILADDGPVTMDRIAKAAGIGRGTLYRRYPDVASIAAALVDSRERRLQGAVISGPPPLGPGAPPADRLAALYRGVVDLLEAHTPIYRAISPGPIRYATGAYGFWRLHVRTLLVAAGTPDPDALLDLLLAPLSPDVYQHQRRTLGLSPDRIVDALTLVAHRMLG</sequence>
<dbReference type="EMBL" id="BOMB01000010">
    <property type="protein sequence ID" value="GID10810.1"/>
    <property type="molecule type" value="Genomic_DNA"/>
</dbReference>
<dbReference type="InterPro" id="IPR009057">
    <property type="entry name" value="Homeodomain-like_sf"/>
</dbReference>
<dbReference type="RefSeq" id="WP_203656355.1">
    <property type="nucleotide sequence ID" value="NZ_BAAAZM010000004.1"/>
</dbReference>
<evidence type="ECO:0000256" key="1">
    <source>
        <dbReference type="ARBA" id="ARBA00023125"/>
    </source>
</evidence>
<dbReference type="SUPFAM" id="SSF46689">
    <property type="entry name" value="Homeodomain-like"/>
    <property type="match status" value="1"/>
</dbReference>
<evidence type="ECO:0000256" key="2">
    <source>
        <dbReference type="PROSITE-ProRule" id="PRU00335"/>
    </source>
</evidence>
<dbReference type="Pfam" id="PF00440">
    <property type="entry name" value="TetR_N"/>
    <property type="match status" value="1"/>
</dbReference>
<dbReference type="GO" id="GO:0003700">
    <property type="term" value="F:DNA-binding transcription factor activity"/>
    <property type="evidence" value="ECO:0007669"/>
    <property type="project" value="TreeGrafter"/>
</dbReference>
<comment type="caution">
    <text evidence="5">The sequence shown here is derived from an EMBL/GenBank/DDBJ whole genome shotgun (WGS) entry which is preliminary data.</text>
</comment>
<reference evidence="5" key="1">
    <citation type="submission" date="2021-01" db="EMBL/GenBank/DDBJ databases">
        <title>Whole genome shotgun sequence of Actinocatenispora rupis NBRC 107355.</title>
        <authorList>
            <person name="Komaki H."/>
            <person name="Tamura T."/>
        </authorList>
    </citation>
    <scope>NUCLEOTIDE SEQUENCE</scope>
    <source>
        <strain evidence="5">NBRC 107355</strain>
    </source>
</reference>
<dbReference type="PANTHER" id="PTHR30055">
    <property type="entry name" value="HTH-TYPE TRANSCRIPTIONAL REGULATOR RUTR"/>
    <property type="match status" value="1"/>
</dbReference>
<protein>
    <submittedName>
        <fullName evidence="5">TetR family transcriptional regulator</fullName>
    </submittedName>
</protein>
<dbReference type="PROSITE" id="PS50977">
    <property type="entry name" value="HTH_TETR_2"/>
    <property type="match status" value="1"/>
</dbReference>
<evidence type="ECO:0000259" key="4">
    <source>
        <dbReference type="PROSITE" id="PS50977"/>
    </source>
</evidence>